<gene>
    <name evidence="1" type="ORF">ALC62_04718</name>
</gene>
<dbReference type="Proteomes" id="UP000078542">
    <property type="component" value="Unassembled WGS sequence"/>
</dbReference>
<dbReference type="AlphaFoldDB" id="A0A195CUY9"/>
<sequence>MARIGDCNCRNVDPCANGRAFPGEQISAPYSSSSSIPRLAINWTSGRRCKKLDKRRPRIPRGGCVPHERAETPWRINFACSSDEPAATRPIVGDAMYIRGVRSQMAYAIGPFPLKGNFDTIPMNSKQIAIEVIIIFTNNSVSRQIDLLRGTSTTISSNKNQLYFSNEIHSCMWGNPICRIYCVYRYTRGKRNPLSDEFAKKTGDWLLHNPFSLMVKAAQLRLYRFRYSTRNLEIPLTRVVQSSYSEQFVRRERTDIRAQESEHLASGCALPDSYYPFHAPLLTDWSPTCLLCQELKCRSTVIKETSGQRPDPKSIFGVNEGSVTATSFEPDFASQGKLDRLIRIDWST</sequence>
<proteinExistence type="predicted"/>
<evidence type="ECO:0000313" key="2">
    <source>
        <dbReference type="Proteomes" id="UP000078542"/>
    </source>
</evidence>
<evidence type="ECO:0000313" key="1">
    <source>
        <dbReference type="EMBL" id="KYN04493.1"/>
    </source>
</evidence>
<name>A0A195CUY9_9HYME</name>
<organism evidence="1 2">
    <name type="scientific">Cyphomyrmex costatus</name>
    <dbReference type="NCBI Taxonomy" id="456900"/>
    <lineage>
        <taxon>Eukaryota</taxon>
        <taxon>Metazoa</taxon>
        <taxon>Ecdysozoa</taxon>
        <taxon>Arthropoda</taxon>
        <taxon>Hexapoda</taxon>
        <taxon>Insecta</taxon>
        <taxon>Pterygota</taxon>
        <taxon>Neoptera</taxon>
        <taxon>Endopterygota</taxon>
        <taxon>Hymenoptera</taxon>
        <taxon>Apocrita</taxon>
        <taxon>Aculeata</taxon>
        <taxon>Formicoidea</taxon>
        <taxon>Formicidae</taxon>
        <taxon>Myrmicinae</taxon>
        <taxon>Cyphomyrmex</taxon>
    </lineage>
</organism>
<keyword evidence="2" id="KW-1185">Reference proteome</keyword>
<reference evidence="1 2" key="1">
    <citation type="submission" date="2016-03" db="EMBL/GenBank/DDBJ databases">
        <title>Cyphomyrmex costatus WGS genome.</title>
        <authorList>
            <person name="Nygaard S."/>
            <person name="Hu H."/>
            <person name="Boomsma J."/>
            <person name="Zhang G."/>
        </authorList>
    </citation>
    <scope>NUCLEOTIDE SEQUENCE [LARGE SCALE GENOMIC DNA]</scope>
    <source>
        <strain evidence="1">MS0001</strain>
        <tissue evidence="1">Whole body</tissue>
    </source>
</reference>
<accession>A0A195CUY9</accession>
<dbReference type="EMBL" id="KQ977276">
    <property type="protein sequence ID" value="KYN04493.1"/>
    <property type="molecule type" value="Genomic_DNA"/>
</dbReference>
<protein>
    <submittedName>
        <fullName evidence="1">Uncharacterized protein</fullName>
    </submittedName>
</protein>